<dbReference type="PANTHER" id="PTHR15615:SF10">
    <property type="entry name" value="PHO85 CYCLIN-2-RELATED"/>
    <property type="match status" value="1"/>
</dbReference>
<reference evidence="2 3" key="1">
    <citation type="journal article" date="2009" name="PLoS Genet.">
        <title>Genomic analysis of the basal lineage fungus Rhizopus oryzae reveals a whole-genome duplication.</title>
        <authorList>
            <person name="Ma L.-J."/>
            <person name="Ibrahim A.S."/>
            <person name="Skory C."/>
            <person name="Grabherr M.G."/>
            <person name="Burger G."/>
            <person name="Butler M."/>
            <person name="Elias M."/>
            <person name="Idnurm A."/>
            <person name="Lang B.F."/>
            <person name="Sone T."/>
            <person name="Abe A."/>
            <person name="Calvo S.E."/>
            <person name="Corrochano L.M."/>
            <person name="Engels R."/>
            <person name="Fu J."/>
            <person name="Hansberg W."/>
            <person name="Kim J.-M."/>
            <person name="Kodira C.D."/>
            <person name="Koehrsen M.J."/>
            <person name="Liu B."/>
            <person name="Miranda-Saavedra D."/>
            <person name="O'Leary S."/>
            <person name="Ortiz-Castellanos L."/>
            <person name="Poulter R."/>
            <person name="Rodriguez-Romero J."/>
            <person name="Ruiz-Herrera J."/>
            <person name="Shen Y.-Q."/>
            <person name="Zeng Q."/>
            <person name="Galagan J."/>
            <person name="Birren B.W."/>
            <person name="Cuomo C.A."/>
            <person name="Wickes B.L."/>
        </authorList>
    </citation>
    <scope>NUCLEOTIDE SEQUENCE [LARGE SCALE GENOMIC DNA]</scope>
    <source>
        <strain evidence="3">RA 99-880 / ATCC MYA-4621 / FGSC 9543 / NRRL 43880</strain>
    </source>
</reference>
<dbReference type="GO" id="GO:0016538">
    <property type="term" value="F:cyclin-dependent protein serine/threonine kinase regulator activity"/>
    <property type="evidence" value="ECO:0007669"/>
    <property type="project" value="TreeGrafter"/>
</dbReference>
<accession>I1BKL7</accession>
<keyword evidence="3" id="KW-1185">Reference proteome</keyword>
<dbReference type="InterPro" id="IPR006671">
    <property type="entry name" value="Cyclin_N"/>
</dbReference>
<dbReference type="InterPro" id="IPR013922">
    <property type="entry name" value="Cyclin_PHO80-like"/>
</dbReference>
<dbReference type="Gene3D" id="1.10.472.10">
    <property type="entry name" value="Cyclin-like"/>
    <property type="match status" value="1"/>
</dbReference>
<dbReference type="AlphaFoldDB" id="I1BKL7"/>
<dbReference type="eggNOG" id="KOG1674">
    <property type="taxonomic scope" value="Eukaryota"/>
</dbReference>
<protein>
    <recommendedName>
        <fullName evidence="1">Cyclin N-terminal domain-containing protein</fullName>
    </recommendedName>
</protein>
<dbReference type="VEuPathDB" id="FungiDB:RO3G_01451"/>
<gene>
    <name evidence="2" type="ORF">RO3G_01451</name>
</gene>
<evidence type="ECO:0000313" key="3">
    <source>
        <dbReference type="Proteomes" id="UP000009138"/>
    </source>
</evidence>
<evidence type="ECO:0000259" key="1">
    <source>
        <dbReference type="Pfam" id="PF00134"/>
    </source>
</evidence>
<dbReference type="PANTHER" id="PTHR15615">
    <property type="match status" value="1"/>
</dbReference>
<dbReference type="GO" id="GO:0000307">
    <property type="term" value="C:cyclin-dependent protein kinase holoenzyme complex"/>
    <property type="evidence" value="ECO:0007669"/>
    <property type="project" value="TreeGrafter"/>
</dbReference>
<proteinExistence type="predicted"/>
<dbReference type="InParanoid" id="I1BKL7"/>
<dbReference type="InterPro" id="IPR036915">
    <property type="entry name" value="Cyclin-like_sf"/>
</dbReference>
<evidence type="ECO:0000313" key="2">
    <source>
        <dbReference type="EMBL" id="EIE76747.1"/>
    </source>
</evidence>
<dbReference type="STRING" id="246409.I1BKL7"/>
<name>I1BKL7_RHIO9</name>
<sequence>MSEQVTILVPYVYQPTNPSNKVVPPMSSFISLLAKRSRVKVGTLLSALIIMGKLKKKLDQTRSSVIRGLTLHNVFLGSIILTSKYLHDASPKNSRWARYAAYFTTEEINRLERKLLVAMDHYLKITEEELDNAINSYYYTVPTHLSSIPYTVYDKQYLPKSASLSSFIRPSNGKQSSLYSLVQQFKTSLAEFRKSPNSTPKSIRTSGSSKTAHSSKVFDASTTTTFYSNSNNHMSEKGDATSVVQSWSLLDTAIPSGDLSIGLHEHTSASSLTSNSTVDNDSLITLVAYSNNDKGQANMENNKGDDTLSDSLADFSNSMSNDRYLRRAPQRWLLSHKSTQRMTILRNIESIKSQFFQKIILTFSLMIPCFQKISI</sequence>
<dbReference type="EMBL" id="CH476732">
    <property type="protein sequence ID" value="EIE76747.1"/>
    <property type="molecule type" value="Genomic_DNA"/>
</dbReference>
<dbReference type="OrthoDB" id="10250320at2759"/>
<dbReference type="GO" id="GO:0019901">
    <property type="term" value="F:protein kinase binding"/>
    <property type="evidence" value="ECO:0007669"/>
    <property type="project" value="InterPro"/>
</dbReference>
<dbReference type="GO" id="GO:0005634">
    <property type="term" value="C:nucleus"/>
    <property type="evidence" value="ECO:0007669"/>
    <property type="project" value="TreeGrafter"/>
</dbReference>
<dbReference type="Pfam" id="PF00134">
    <property type="entry name" value="Cyclin_N"/>
    <property type="match status" value="1"/>
</dbReference>
<dbReference type="OMA" id="GVIRCEN"/>
<organism evidence="2 3">
    <name type="scientific">Rhizopus delemar (strain RA 99-880 / ATCC MYA-4621 / FGSC 9543 / NRRL 43880)</name>
    <name type="common">Mucormycosis agent</name>
    <name type="synonym">Rhizopus arrhizus var. delemar</name>
    <dbReference type="NCBI Taxonomy" id="246409"/>
    <lineage>
        <taxon>Eukaryota</taxon>
        <taxon>Fungi</taxon>
        <taxon>Fungi incertae sedis</taxon>
        <taxon>Mucoromycota</taxon>
        <taxon>Mucoromycotina</taxon>
        <taxon>Mucoromycetes</taxon>
        <taxon>Mucorales</taxon>
        <taxon>Mucorineae</taxon>
        <taxon>Rhizopodaceae</taxon>
        <taxon>Rhizopus</taxon>
    </lineage>
</organism>
<dbReference type="SUPFAM" id="SSF47954">
    <property type="entry name" value="Cyclin-like"/>
    <property type="match status" value="1"/>
</dbReference>
<dbReference type="CDD" id="cd20557">
    <property type="entry name" value="CYCLIN_ScPCL1-like"/>
    <property type="match status" value="1"/>
</dbReference>
<feature type="domain" description="Cyclin N-terminal" evidence="1">
    <location>
        <begin position="25"/>
        <end position="123"/>
    </location>
</feature>
<dbReference type="Proteomes" id="UP000009138">
    <property type="component" value="Unassembled WGS sequence"/>
</dbReference>
<dbReference type="GeneID" id="93608423"/>
<dbReference type="RefSeq" id="XP_067512143.1">
    <property type="nucleotide sequence ID" value="XM_067656042.1"/>
</dbReference>